<dbReference type="PANTHER" id="PTHR46641">
    <property type="entry name" value="FMRFAMIDE RECEPTOR-RELATED"/>
    <property type="match status" value="1"/>
</dbReference>
<protein>
    <submittedName>
        <fullName evidence="5">Uncharacterized protein</fullName>
    </submittedName>
</protein>
<organism evidence="5 6">
    <name type="scientific">Owenia fusiformis</name>
    <name type="common">Polychaete worm</name>
    <dbReference type="NCBI Taxonomy" id="6347"/>
    <lineage>
        <taxon>Eukaryota</taxon>
        <taxon>Metazoa</taxon>
        <taxon>Spiralia</taxon>
        <taxon>Lophotrochozoa</taxon>
        <taxon>Annelida</taxon>
        <taxon>Polychaeta</taxon>
        <taxon>Sedentaria</taxon>
        <taxon>Canalipalpata</taxon>
        <taxon>Sabellida</taxon>
        <taxon>Oweniida</taxon>
        <taxon>Oweniidae</taxon>
        <taxon>Owenia</taxon>
    </lineage>
</organism>
<dbReference type="InterPro" id="IPR052954">
    <property type="entry name" value="GPCR-Ligand_Int"/>
</dbReference>
<dbReference type="Pfam" id="PF00001">
    <property type="entry name" value="7tm_1"/>
    <property type="match status" value="1"/>
</dbReference>
<dbReference type="OrthoDB" id="9983318at2759"/>
<evidence type="ECO:0000256" key="4">
    <source>
        <dbReference type="ARBA" id="ARBA00023136"/>
    </source>
</evidence>
<comment type="subcellular location">
    <subcellularLocation>
        <location evidence="1">Membrane</location>
    </subcellularLocation>
</comment>
<keyword evidence="3" id="KW-1133">Transmembrane helix</keyword>
<keyword evidence="6" id="KW-1185">Reference proteome</keyword>
<dbReference type="GO" id="GO:0016020">
    <property type="term" value="C:membrane"/>
    <property type="evidence" value="ECO:0007669"/>
    <property type="project" value="UniProtKB-SubCell"/>
</dbReference>
<evidence type="ECO:0000313" key="6">
    <source>
        <dbReference type="Proteomes" id="UP000749559"/>
    </source>
</evidence>
<gene>
    <name evidence="5" type="ORF">OFUS_LOCUS9932</name>
</gene>
<dbReference type="AlphaFoldDB" id="A0A8J1T8S3"/>
<dbReference type="SUPFAM" id="SSF81321">
    <property type="entry name" value="Family A G protein-coupled receptor-like"/>
    <property type="match status" value="1"/>
</dbReference>
<keyword evidence="4" id="KW-0472">Membrane</keyword>
<dbReference type="PANTHER" id="PTHR46641:SF25">
    <property type="entry name" value="CNMAMIDE RECEPTOR-RELATED"/>
    <property type="match status" value="1"/>
</dbReference>
<dbReference type="Gene3D" id="1.20.1070.10">
    <property type="entry name" value="Rhodopsin 7-helix transmembrane proteins"/>
    <property type="match status" value="1"/>
</dbReference>
<proteinExistence type="predicted"/>
<evidence type="ECO:0000313" key="5">
    <source>
        <dbReference type="EMBL" id="CAH1783606.1"/>
    </source>
</evidence>
<sequence length="342" mass="38985">MENVTFNATFHITQLEDFLRYRIAMKLWLVSMPIFMIIGFLTNSLNILILRRRCFFGNSTSSILVMLSMSDIVNLMIGPLRFIILLTSGKDLTEISNAYCKVYRFFNYFFTDFSVWLVIILALERAFAVGIPHKVRVYFSVRNVYILASAIALFLASINIHFFITYEVTSGSNSTSLLSCTVGNPAYYKFALIIFPWIDFCVFSLVPIGMVTGCNLFIVVKLLMSRYKQNILTQNGSAVTQNQPKLKSMTIIMFMISGFLVIAVVPTAIHAFVYPEWIRKQKEGDIEAEVDLVVFAVYIVIGIYANCCINFFLYSASNKRFRNELVRIIKRQNQVGPASSNT</sequence>
<dbReference type="EMBL" id="CAIIXF020000005">
    <property type="protein sequence ID" value="CAH1783606.1"/>
    <property type="molecule type" value="Genomic_DNA"/>
</dbReference>
<evidence type="ECO:0000256" key="2">
    <source>
        <dbReference type="ARBA" id="ARBA00022692"/>
    </source>
</evidence>
<name>A0A8J1T8S3_OWEFU</name>
<dbReference type="Proteomes" id="UP000749559">
    <property type="component" value="Unassembled WGS sequence"/>
</dbReference>
<dbReference type="PRINTS" id="PR00237">
    <property type="entry name" value="GPCRRHODOPSN"/>
</dbReference>
<reference evidence="5" key="1">
    <citation type="submission" date="2022-03" db="EMBL/GenBank/DDBJ databases">
        <authorList>
            <person name="Martin C."/>
        </authorList>
    </citation>
    <scope>NUCLEOTIDE SEQUENCE</scope>
</reference>
<comment type="caution">
    <text evidence="5">The sequence shown here is derived from an EMBL/GenBank/DDBJ whole genome shotgun (WGS) entry which is preliminary data.</text>
</comment>
<evidence type="ECO:0000256" key="1">
    <source>
        <dbReference type="ARBA" id="ARBA00004370"/>
    </source>
</evidence>
<accession>A0A8J1T8S3</accession>
<keyword evidence="2" id="KW-0812">Transmembrane</keyword>
<dbReference type="PROSITE" id="PS50262">
    <property type="entry name" value="G_PROTEIN_RECEP_F1_2"/>
    <property type="match status" value="1"/>
</dbReference>
<dbReference type="InterPro" id="IPR017452">
    <property type="entry name" value="GPCR_Rhodpsn_7TM"/>
</dbReference>
<evidence type="ECO:0000256" key="3">
    <source>
        <dbReference type="ARBA" id="ARBA00022989"/>
    </source>
</evidence>
<dbReference type="GO" id="GO:0004930">
    <property type="term" value="F:G protein-coupled receptor activity"/>
    <property type="evidence" value="ECO:0007669"/>
    <property type="project" value="InterPro"/>
</dbReference>
<dbReference type="InterPro" id="IPR000276">
    <property type="entry name" value="GPCR_Rhodpsn"/>
</dbReference>